<dbReference type="RefSeq" id="XP_007860970.1">
    <property type="nucleotide sequence ID" value="XM_007862779.1"/>
</dbReference>
<dbReference type="OrthoDB" id="5440at2759"/>
<dbReference type="AlphaFoldDB" id="S7RZW1"/>
<proteinExistence type="predicted"/>
<dbReference type="InterPro" id="IPR009959">
    <property type="entry name" value="Cyclase_SnoaL-like"/>
</dbReference>
<sequence>MASIVPNAVTSSKFEPPVLLLLLPQEQSAWCHQLAEEGYTVVLLPYPGPIEPFDDLLSGIAHDISSNVWGVITYGLSAQDAKVLRLCLSRSKHLPASRLRCVVHFSPLTEDREDLIYMNEAGRYNPTAVHLHASQEQLHANLSPLCTPEGLGYTLPTSAYHPVEVHTYPLVPASPAFPLLTQPPIVLKSGTSSPQDPHVQSATGLSYTRTLQLLRRELGPHFNLEKLWEQHTYFEFVERDAPKTMRTMVASPYVNHIPTMTGGVGFDDLSRFYKYHFTRVDVTPPDTEMITISRTVGADRIIDEMIFKCTHTTEIDWLAPGIMPTGKPLEIALVGVVAFRGDKLTFEHIYWDQASVLVQLGLLDASKLPVAGAEVARKAMNPFGLPSNTLMPRWSSSAGLSIE</sequence>
<keyword evidence="2" id="KW-1185">Reference proteome</keyword>
<dbReference type="InterPro" id="IPR032710">
    <property type="entry name" value="NTF2-like_dom_sf"/>
</dbReference>
<dbReference type="Pfam" id="PF07366">
    <property type="entry name" value="SnoaL"/>
    <property type="match status" value="1"/>
</dbReference>
<dbReference type="eggNOG" id="ENOG502RYJ9">
    <property type="taxonomic scope" value="Eukaryota"/>
</dbReference>
<dbReference type="GeneID" id="19303281"/>
<dbReference type="GO" id="GO:0030638">
    <property type="term" value="P:polyketide metabolic process"/>
    <property type="evidence" value="ECO:0007669"/>
    <property type="project" value="InterPro"/>
</dbReference>
<dbReference type="Proteomes" id="UP000030669">
    <property type="component" value="Unassembled WGS sequence"/>
</dbReference>
<gene>
    <name evidence="1" type="ORF">GLOTRDRAFT_135252</name>
</gene>
<protein>
    <recommendedName>
        <fullName evidence="3">NTF2-like protein</fullName>
    </recommendedName>
</protein>
<dbReference type="Gene3D" id="3.10.450.50">
    <property type="match status" value="1"/>
</dbReference>
<evidence type="ECO:0000313" key="1">
    <source>
        <dbReference type="EMBL" id="EPQ60595.1"/>
    </source>
</evidence>
<dbReference type="PANTHER" id="PTHR38436">
    <property type="entry name" value="POLYKETIDE CYCLASE SNOAL-LIKE DOMAIN"/>
    <property type="match status" value="1"/>
</dbReference>
<accession>S7RZW1</accession>
<dbReference type="HOGENOM" id="CLU_032662_1_0_1"/>
<reference evidence="1 2" key="1">
    <citation type="journal article" date="2012" name="Science">
        <title>The Paleozoic origin of enzymatic lignin decomposition reconstructed from 31 fungal genomes.</title>
        <authorList>
            <person name="Floudas D."/>
            <person name="Binder M."/>
            <person name="Riley R."/>
            <person name="Barry K."/>
            <person name="Blanchette R.A."/>
            <person name="Henrissat B."/>
            <person name="Martinez A.T."/>
            <person name="Otillar R."/>
            <person name="Spatafora J.W."/>
            <person name="Yadav J.S."/>
            <person name="Aerts A."/>
            <person name="Benoit I."/>
            <person name="Boyd A."/>
            <person name="Carlson A."/>
            <person name="Copeland A."/>
            <person name="Coutinho P.M."/>
            <person name="de Vries R.P."/>
            <person name="Ferreira P."/>
            <person name="Findley K."/>
            <person name="Foster B."/>
            <person name="Gaskell J."/>
            <person name="Glotzer D."/>
            <person name="Gorecki P."/>
            <person name="Heitman J."/>
            <person name="Hesse C."/>
            <person name="Hori C."/>
            <person name="Igarashi K."/>
            <person name="Jurgens J.A."/>
            <person name="Kallen N."/>
            <person name="Kersten P."/>
            <person name="Kohler A."/>
            <person name="Kuees U."/>
            <person name="Kumar T.K.A."/>
            <person name="Kuo A."/>
            <person name="LaButti K."/>
            <person name="Larrondo L.F."/>
            <person name="Lindquist E."/>
            <person name="Ling A."/>
            <person name="Lombard V."/>
            <person name="Lucas S."/>
            <person name="Lundell T."/>
            <person name="Martin R."/>
            <person name="McLaughlin D.J."/>
            <person name="Morgenstern I."/>
            <person name="Morin E."/>
            <person name="Murat C."/>
            <person name="Nagy L.G."/>
            <person name="Nolan M."/>
            <person name="Ohm R.A."/>
            <person name="Patyshakuliyeva A."/>
            <person name="Rokas A."/>
            <person name="Ruiz-Duenas F.J."/>
            <person name="Sabat G."/>
            <person name="Salamov A."/>
            <person name="Samejima M."/>
            <person name="Schmutz J."/>
            <person name="Slot J.C."/>
            <person name="St John F."/>
            <person name="Stenlid J."/>
            <person name="Sun H."/>
            <person name="Sun S."/>
            <person name="Syed K."/>
            <person name="Tsang A."/>
            <person name="Wiebenga A."/>
            <person name="Young D."/>
            <person name="Pisabarro A."/>
            <person name="Eastwood D.C."/>
            <person name="Martin F."/>
            <person name="Cullen D."/>
            <person name="Grigoriev I.V."/>
            <person name="Hibbett D.S."/>
        </authorList>
    </citation>
    <scope>NUCLEOTIDE SEQUENCE [LARGE SCALE GENOMIC DNA]</scope>
    <source>
        <strain evidence="1 2">ATCC 11539</strain>
    </source>
</reference>
<evidence type="ECO:0000313" key="2">
    <source>
        <dbReference type="Proteomes" id="UP000030669"/>
    </source>
</evidence>
<dbReference type="OMA" id="TFEYWDQ"/>
<dbReference type="EMBL" id="KB469296">
    <property type="protein sequence ID" value="EPQ60595.1"/>
    <property type="molecule type" value="Genomic_DNA"/>
</dbReference>
<dbReference type="KEGG" id="gtr:GLOTRDRAFT_135252"/>
<organism evidence="1 2">
    <name type="scientific">Gloeophyllum trabeum (strain ATCC 11539 / FP-39264 / Madison 617)</name>
    <name type="common">Brown rot fungus</name>
    <dbReference type="NCBI Taxonomy" id="670483"/>
    <lineage>
        <taxon>Eukaryota</taxon>
        <taxon>Fungi</taxon>
        <taxon>Dikarya</taxon>
        <taxon>Basidiomycota</taxon>
        <taxon>Agaricomycotina</taxon>
        <taxon>Agaricomycetes</taxon>
        <taxon>Gloeophyllales</taxon>
        <taxon>Gloeophyllaceae</taxon>
        <taxon>Gloeophyllum</taxon>
    </lineage>
</organism>
<dbReference type="PANTHER" id="PTHR38436:SF3">
    <property type="entry name" value="CARBOXYMETHYLENEBUTENOLIDASE-RELATED"/>
    <property type="match status" value="1"/>
</dbReference>
<evidence type="ECO:0008006" key="3">
    <source>
        <dbReference type="Google" id="ProtNLM"/>
    </source>
</evidence>
<name>S7RZW1_GLOTA</name>
<dbReference type="SUPFAM" id="SSF54427">
    <property type="entry name" value="NTF2-like"/>
    <property type="match status" value="1"/>
</dbReference>